<keyword evidence="2" id="KW-1185">Reference proteome</keyword>
<dbReference type="EMBL" id="BPLR01007098">
    <property type="protein sequence ID" value="GIY14525.1"/>
    <property type="molecule type" value="Genomic_DNA"/>
</dbReference>
<evidence type="ECO:0000313" key="1">
    <source>
        <dbReference type="EMBL" id="GIY14525.1"/>
    </source>
</evidence>
<comment type="caution">
    <text evidence="1">The sequence shown here is derived from an EMBL/GenBank/DDBJ whole genome shotgun (WGS) entry which is preliminary data.</text>
</comment>
<gene>
    <name evidence="1" type="ORF">CEXT_2791</name>
</gene>
<reference evidence="1 2" key="1">
    <citation type="submission" date="2021-06" db="EMBL/GenBank/DDBJ databases">
        <title>Caerostris extrusa draft genome.</title>
        <authorList>
            <person name="Kono N."/>
            <person name="Arakawa K."/>
        </authorList>
    </citation>
    <scope>NUCLEOTIDE SEQUENCE [LARGE SCALE GENOMIC DNA]</scope>
</reference>
<dbReference type="Proteomes" id="UP001054945">
    <property type="component" value="Unassembled WGS sequence"/>
</dbReference>
<proteinExistence type="predicted"/>
<evidence type="ECO:0000313" key="2">
    <source>
        <dbReference type="Proteomes" id="UP001054945"/>
    </source>
</evidence>
<accession>A0AAV4R2I1</accession>
<dbReference type="AlphaFoldDB" id="A0AAV4R2I1"/>
<sequence length="87" mass="10195">METFEEEPFKPGTVADLLLGRSHFNEIDWLQLGSWLQLGDCFVASFSPRLFPVVLLHFTMDERYVKNDLDKSWVLEGFFCVWLSFVC</sequence>
<organism evidence="1 2">
    <name type="scientific">Caerostris extrusa</name>
    <name type="common">Bark spider</name>
    <name type="synonym">Caerostris bankana</name>
    <dbReference type="NCBI Taxonomy" id="172846"/>
    <lineage>
        <taxon>Eukaryota</taxon>
        <taxon>Metazoa</taxon>
        <taxon>Ecdysozoa</taxon>
        <taxon>Arthropoda</taxon>
        <taxon>Chelicerata</taxon>
        <taxon>Arachnida</taxon>
        <taxon>Araneae</taxon>
        <taxon>Araneomorphae</taxon>
        <taxon>Entelegynae</taxon>
        <taxon>Araneoidea</taxon>
        <taxon>Araneidae</taxon>
        <taxon>Caerostris</taxon>
    </lineage>
</organism>
<protein>
    <submittedName>
        <fullName evidence="1">Uncharacterized protein</fullName>
    </submittedName>
</protein>
<name>A0AAV4R2I1_CAEEX</name>